<dbReference type="InterPro" id="IPR029063">
    <property type="entry name" value="SAM-dependent_MTases_sf"/>
</dbReference>
<proteinExistence type="predicted"/>
<dbReference type="Pfam" id="PF03602">
    <property type="entry name" value="Cons_hypoth95"/>
    <property type="match status" value="1"/>
</dbReference>
<dbReference type="Proteomes" id="UP000199208">
    <property type="component" value="Unassembled WGS sequence"/>
</dbReference>
<dbReference type="AlphaFoldDB" id="A0A1G5RU22"/>
<name>A0A1G5RU22_9FIRM</name>
<reference evidence="3 4" key="1">
    <citation type="submission" date="2016-10" db="EMBL/GenBank/DDBJ databases">
        <authorList>
            <person name="de Groot N.N."/>
        </authorList>
    </citation>
    <scope>NUCLEOTIDE SEQUENCE [LARGE SCALE GENOMIC DNA]</scope>
    <source>
        <strain evidence="3 4">DSM 2784</strain>
    </source>
</reference>
<gene>
    <name evidence="3" type="ORF">SAMN03080599_00484</name>
</gene>
<dbReference type="PANTHER" id="PTHR43542:SF1">
    <property type="entry name" value="METHYLTRANSFERASE"/>
    <property type="match status" value="1"/>
</dbReference>
<organism evidence="3 4">
    <name type="scientific">Acidaminobacter hydrogenoformans DSM 2784</name>
    <dbReference type="NCBI Taxonomy" id="1120920"/>
    <lineage>
        <taxon>Bacteria</taxon>
        <taxon>Bacillati</taxon>
        <taxon>Bacillota</taxon>
        <taxon>Clostridia</taxon>
        <taxon>Peptostreptococcales</taxon>
        <taxon>Acidaminobacteraceae</taxon>
        <taxon>Acidaminobacter</taxon>
    </lineage>
</organism>
<dbReference type="GO" id="GO:0008168">
    <property type="term" value="F:methyltransferase activity"/>
    <property type="evidence" value="ECO:0007669"/>
    <property type="project" value="UniProtKB-KW"/>
</dbReference>
<dbReference type="SUPFAM" id="SSF53335">
    <property type="entry name" value="S-adenosyl-L-methionine-dependent methyltransferases"/>
    <property type="match status" value="1"/>
</dbReference>
<evidence type="ECO:0000256" key="2">
    <source>
        <dbReference type="ARBA" id="ARBA00022679"/>
    </source>
</evidence>
<dbReference type="InterPro" id="IPR004398">
    <property type="entry name" value="RNA_MeTrfase_RsmD"/>
</dbReference>
<dbReference type="InterPro" id="IPR002052">
    <property type="entry name" value="DNA_methylase_N6_adenine_CS"/>
</dbReference>
<dbReference type="OrthoDB" id="9803017at2"/>
<dbReference type="PIRSF" id="PIRSF004553">
    <property type="entry name" value="CHP00095"/>
    <property type="match status" value="1"/>
</dbReference>
<dbReference type="NCBIfam" id="TIGR00095">
    <property type="entry name" value="16S rRNA (guanine(966)-N(2))-methyltransferase RsmD"/>
    <property type="match status" value="1"/>
</dbReference>
<keyword evidence="2 3" id="KW-0808">Transferase</keyword>
<dbReference type="Gene3D" id="3.40.50.150">
    <property type="entry name" value="Vaccinia Virus protein VP39"/>
    <property type="match status" value="1"/>
</dbReference>
<evidence type="ECO:0000313" key="4">
    <source>
        <dbReference type="Proteomes" id="UP000199208"/>
    </source>
</evidence>
<dbReference type="PROSITE" id="PS00092">
    <property type="entry name" value="N6_MTASE"/>
    <property type="match status" value="1"/>
</dbReference>
<evidence type="ECO:0000256" key="1">
    <source>
        <dbReference type="ARBA" id="ARBA00022603"/>
    </source>
</evidence>
<dbReference type="PANTHER" id="PTHR43542">
    <property type="entry name" value="METHYLTRANSFERASE"/>
    <property type="match status" value="1"/>
</dbReference>
<dbReference type="EMBL" id="FMWL01000002">
    <property type="protein sequence ID" value="SCZ76941.1"/>
    <property type="molecule type" value="Genomic_DNA"/>
</dbReference>
<accession>A0A1G5RU22</accession>
<sequence length="190" mass="21141">MRVIAGSKRGLKLEALEGFETRPTTDRVKEALFNLIQFEIQGAKALDLFGGSGALGIEALSRGAESVVFVDQSRASARVIKRNLERAKFEDAAKILIQDWESALSQLENSEFDLVFVDPPYHAALESLVLEKLDLYNLLSEDAIVVIEHPASRALPEVFAGYSFLKSRHYGMTALTLYRRHFNDNSNLPG</sequence>
<protein>
    <submittedName>
        <fullName evidence="3">16S rRNA (Guanine(966)-N(2))-methyltransferase RsmD</fullName>
    </submittedName>
</protein>
<dbReference type="STRING" id="1120920.SAMN03080599_00484"/>
<dbReference type="GO" id="GO:0003676">
    <property type="term" value="F:nucleic acid binding"/>
    <property type="evidence" value="ECO:0007669"/>
    <property type="project" value="InterPro"/>
</dbReference>
<dbReference type="RefSeq" id="WP_092589292.1">
    <property type="nucleotide sequence ID" value="NZ_FMWL01000002.1"/>
</dbReference>
<evidence type="ECO:0000313" key="3">
    <source>
        <dbReference type="EMBL" id="SCZ76941.1"/>
    </source>
</evidence>
<dbReference type="CDD" id="cd02440">
    <property type="entry name" value="AdoMet_MTases"/>
    <property type="match status" value="1"/>
</dbReference>
<keyword evidence="1 3" id="KW-0489">Methyltransferase</keyword>
<keyword evidence="4" id="KW-1185">Reference proteome</keyword>
<dbReference type="GO" id="GO:0031167">
    <property type="term" value="P:rRNA methylation"/>
    <property type="evidence" value="ECO:0007669"/>
    <property type="project" value="InterPro"/>
</dbReference>